<dbReference type="Proteomes" id="UP000775872">
    <property type="component" value="Unassembled WGS sequence"/>
</dbReference>
<accession>A0A9P0EF88</accession>
<evidence type="ECO:0000256" key="3">
    <source>
        <dbReference type="ARBA" id="ARBA00022989"/>
    </source>
</evidence>
<evidence type="ECO:0008006" key="9">
    <source>
        <dbReference type="Google" id="ProtNLM"/>
    </source>
</evidence>
<dbReference type="InterPro" id="IPR011701">
    <property type="entry name" value="MFS"/>
</dbReference>
<feature type="transmembrane region" description="Helical" evidence="6">
    <location>
        <begin position="411"/>
        <end position="428"/>
    </location>
</feature>
<dbReference type="AlphaFoldDB" id="A0A9P0EF88"/>
<name>A0A9P0EF88_9HYPO</name>
<feature type="transmembrane region" description="Helical" evidence="6">
    <location>
        <begin position="61"/>
        <end position="79"/>
    </location>
</feature>
<evidence type="ECO:0000256" key="5">
    <source>
        <dbReference type="SAM" id="MobiDB-lite"/>
    </source>
</evidence>
<dbReference type="Gene3D" id="1.20.1250.20">
    <property type="entry name" value="MFS general substrate transporter like domains"/>
    <property type="match status" value="2"/>
</dbReference>
<feature type="compositionally biased region" description="Polar residues" evidence="5">
    <location>
        <begin position="23"/>
        <end position="33"/>
    </location>
</feature>
<organism evidence="7 8">
    <name type="scientific">Clonostachys solani</name>
    <dbReference type="NCBI Taxonomy" id="160281"/>
    <lineage>
        <taxon>Eukaryota</taxon>
        <taxon>Fungi</taxon>
        <taxon>Dikarya</taxon>
        <taxon>Ascomycota</taxon>
        <taxon>Pezizomycotina</taxon>
        <taxon>Sordariomycetes</taxon>
        <taxon>Hypocreomycetidae</taxon>
        <taxon>Hypocreales</taxon>
        <taxon>Bionectriaceae</taxon>
        <taxon>Clonostachys</taxon>
    </lineage>
</organism>
<dbReference type="GO" id="GO:0005886">
    <property type="term" value="C:plasma membrane"/>
    <property type="evidence" value="ECO:0007669"/>
    <property type="project" value="TreeGrafter"/>
</dbReference>
<evidence type="ECO:0000313" key="7">
    <source>
        <dbReference type="EMBL" id="CAH0048112.1"/>
    </source>
</evidence>
<comment type="caution">
    <text evidence="7">The sequence shown here is derived from an EMBL/GenBank/DDBJ whole genome shotgun (WGS) entry which is preliminary data.</text>
</comment>
<reference evidence="7" key="1">
    <citation type="submission" date="2021-10" db="EMBL/GenBank/DDBJ databases">
        <authorList>
            <person name="Piombo E."/>
        </authorList>
    </citation>
    <scope>NUCLEOTIDE SEQUENCE</scope>
</reference>
<protein>
    <recommendedName>
        <fullName evidence="9">Siderophore iron transporter mirB</fullName>
    </recommendedName>
</protein>
<feature type="transmembrane region" description="Helical" evidence="6">
    <location>
        <begin position="124"/>
        <end position="144"/>
    </location>
</feature>
<feature type="transmembrane region" description="Helical" evidence="6">
    <location>
        <begin position="385"/>
        <end position="404"/>
    </location>
</feature>
<evidence type="ECO:0000313" key="8">
    <source>
        <dbReference type="Proteomes" id="UP000775872"/>
    </source>
</evidence>
<keyword evidence="8" id="KW-1185">Reference proteome</keyword>
<dbReference type="GO" id="GO:0022857">
    <property type="term" value="F:transmembrane transporter activity"/>
    <property type="evidence" value="ECO:0007669"/>
    <property type="project" value="InterPro"/>
</dbReference>
<dbReference type="EMBL" id="CABFOC020000035">
    <property type="protein sequence ID" value="CAH0048112.1"/>
    <property type="molecule type" value="Genomic_DNA"/>
</dbReference>
<dbReference type="Pfam" id="PF07690">
    <property type="entry name" value="MFS_1"/>
    <property type="match status" value="1"/>
</dbReference>
<dbReference type="OrthoDB" id="4078873at2759"/>
<comment type="subcellular location">
    <subcellularLocation>
        <location evidence="1">Membrane</location>
        <topology evidence="1">Multi-pass membrane protein</topology>
    </subcellularLocation>
</comment>
<feature type="transmembrane region" description="Helical" evidence="6">
    <location>
        <begin position="343"/>
        <end position="365"/>
    </location>
</feature>
<gene>
    <name evidence="7" type="ORF">CSOL1703_00000055</name>
</gene>
<dbReference type="PANTHER" id="PTHR23501">
    <property type="entry name" value="MAJOR FACILITATOR SUPERFAMILY"/>
    <property type="match status" value="1"/>
</dbReference>
<feature type="region of interest" description="Disordered" evidence="5">
    <location>
        <begin position="1"/>
        <end position="42"/>
    </location>
</feature>
<proteinExistence type="predicted"/>
<evidence type="ECO:0000256" key="1">
    <source>
        <dbReference type="ARBA" id="ARBA00004141"/>
    </source>
</evidence>
<evidence type="ECO:0000256" key="2">
    <source>
        <dbReference type="ARBA" id="ARBA00022692"/>
    </source>
</evidence>
<dbReference type="PANTHER" id="PTHR23501:SF107">
    <property type="entry name" value="TRANSPORTER, PUTATIVE (AFU_ORTHOLOGUE AFUA_7G04730)-RELATED"/>
    <property type="match status" value="1"/>
</dbReference>
<keyword evidence="4 6" id="KW-0472">Membrane</keyword>
<keyword evidence="2 6" id="KW-0812">Transmembrane</keyword>
<feature type="transmembrane region" description="Helical" evidence="6">
    <location>
        <begin position="303"/>
        <end position="323"/>
    </location>
</feature>
<sequence length="588" mass="64504">MADITKTAAVDTTTSVDPEKNAIQESSPQQVSGYESDEKSQDFQGGVQGARAMTSVWTNKTLISMFVMLYLVSFIDILLQSVQSSLNPYITSSFGKHGLLNVVSILSTVLSGATKLTLAKVVDIWGRIEGFIVMLLIVTIGLIMKATCQTIEVYVGAHVLYWTGHIGLMYIIDIMIADMTTLKNRMIIAGINGTPTICSTFAGPKIAELFYTNVNFRWAFGAFAIMQVGICLPVFLVMLLEQRKAAKQGLIKPKEASGRNIIQSLWHYFIELDVIGIILIVAAFSLFLLPFSLVSYSPYGWKTGYIIAMIIIGILCFPAFALWEWKVAPVKFIPWKYLKNPTILGSCLLYGAMFISTFCWDAYFYSYLQVVNRLSITTAGYVLNAYSLSSAVFAPFIGAVISYTGDFKWSAIAGVPLMLLGTALLIPLRTPETGPGLITMTQIFVGVGAQLFASCGQLAVQVPVTHQEIAVVLAIWGMFGSFGAAIGNAIAGALWNNILPEQLLLRLPESVKNQSATIYGDMVLQMSFEDGTPEREAIVGAYGYLQRRMVIAGACFMPLCLLAIFVWKNTNIRKLQSEQGIQTKGRVF</sequence>
<evidence type="ECO:0000256" key="4">
    <source>
        <dbReference type="ARBA" id="ARBA00023136"/>
    </source>
</evidence>
<dbReference type="InterPro" id="IPR036259">
    <property type="entry name" value="MFS_trans_sf"/>
</dbReference>
<evidence type="ECO:0000256" key="6">
    <source>
        <dbReference type="SAM" id="Phobius"/>
    </source>
</evidence>
<feature type="transmembrane region" description="Helical" evidence="6">
    <location>
        <begin position="440"/>
        <end position="460"/>
    </location>
</feature>
<dbReference type="SUPFAM" id="SSF103473">
    <property type="entry name" value="MFS general substrate transporter"/>
    <property type="match status" value="2"/>
</dbReference>
<feature type="transmembrane region" description="Helical" evidence="6">
    <location>
        <begin position="549"/>
        <end position="567"/>
    </location>
</feature>
<feature type="transmembrane region" description="Helical" evidence="6">
    <location>
        <begin position="151"/>
        <end position="172"/>
    </location>
</feature>
<keyword evidence="3 6" id="KW-1133">Transmembrane helix</keyword>
<feature type="transmembrane region" description="Helical" evidence="6">
    <location>
        <begin position="472"/>
        <end position="495"/>
    </location>
</feature>
<feature type="transmembrane region" description="Helical" evidence="6">
    <location>
        <begin position="218"/>
        <end position="240"/>
    </location>
</feature>
<feature type="transmembrane region" description="Helical" evidence="6">
    <location>
        <begin position="268"/>
        <end position="291"/>
    </location>
</feature>